<feature type="transmembrane region" description="Helical" evidence="1">
    <location>
        <begin position="52"/>
        <end position="71"/>
    </location>
</feature>
<feature type="transmembrane region" description="Helical" evidence="1">
    <location>
        <begin position="21"/>
        <end position="40"/>
    </location>
</feature>
<keyword evidence="3" id="KW-1185">Reference proteome</keyword>
<evidence type="ECO:0000256" key="1">
    <source>
        <dbReference type="SAM" id="Phobius"/>
    </source>
</evidence>
<comment type="caution">
    <text evidence="2">The sequence shown here is derived from an EMBL/GenBank/DDBJ whole genome shotgun (WGS) entry which is preliminary data.</text>
</comment>
<keyword evidence="1" id="KW-0812">Transmembrane</keyword>
<keyword evidence="1" id="KW-0472">Membrane</keyword>
<name>A0ABW1ITY9_9BACL</name>
<sequence length="241" mass="28506">MQSLKDAWFIVRKDMKSDKRYFIWNVLFIAYMALITSTFINEMLVEERHWVRWMIADGVTMFIVPMIGFYFSRRAFKYLQEDSYTQMLSYFRILPISNKVLKYYRLLQVGISLIVNSPIFFATIYLLSEDVRASFDGLSYIAFALTWVGYSILIMAFFIYFEMLSSGRVYFWKTLWIFILMILAAIVISRSDGSFLHWSIDFSIRWGLASPLMWAMLAAGSLGMWLMNIGTYRKLSKRDLQ</sequence>
<evidence type="ECO:0000313" key="3">
    <source>
        <dbReference type="Proteomes" id="UP001596250"/>
    </source>
</evidence>
<keyword evidence="1" id="KW-1133">Transmembrane helix</keyword>
<feature type="transmembrane region" description="Helical" evidence="1">
    <location>
        <begin position="140"/>
        <end position="161"/>
    </location>
</feature>
<feature type="transmembrane region" description="Helical" evidence="1">
    <location>
        <begin position="106"/>
        <end position="128"/>
    </location>
</feature>
<dbReference type="Proteomes" id="UP001596250">
    <property type="component" value="Unassembled WGS sequence"/>
</dbReference>
<feature type="transmembrane region" description="Helical" evidence="1">
    <location>
        <begin position="170"/>
        <end position="188"/>
    </location>
</feature>
<protein>
    <recommendedName>
        <fullName evidence="4">ABC transporter permease</fullName>
    </recommendedName>
</protein>
<dbReference type="RefSeq" id="WP_379896063.1">
    <property type="nucleotide sequence ID" value="NZ_CBCSCT010000011.1"/>
</dbReference>
<proteinExistence type="predicted"/>
<dbReference type="EMBL" id="JBHSQV010000182">
    <property type="protein sequence ID" value="MFC5988592.1"/>
    <property type="molecule type" value="Genomic_DNA"/>
</dbReference>
<accession>A0ABW1ITY9</accession>
<gene>
    <name evidence="2" type="ORF">ACFPXP_19485</name>
</gene>
<reference evidence="3" key="1">
    <citation type="journal article" date="2019" name="Int. J. Syst. Evol. Microbiol.">
        <title>The Global Catalogue of Microorganisms (GCM) 10K type strain sequencing project: providing services to taxonomists for standard genome sequencing and annotation.</title>
        <authorList>
            <consortium name="The Broad Institute Genomics Platform"/>
            <consortium name="The Broad Institute Genome Sequencing Center for Infectious Disease"/>
            <person name="Wu L."/>
            <person name="Ma J."/>
        </authorList>
    </citation>
    <scope>NUCLEOTIDE SEQUENCE [LARGE SCALE GENOMIC DNA]</scope>
    <source>
        <strain evidence="3">CCM 8749</strain>
    </source>
</reference>
<organism evidence="2 3">
    <name type="scientific">Marinicrinis lubricantis</name>
    <dbReference type="NCBI Taxonomy" id="2086470"/>
    <lineage>
        <taxon>Bacteria</taxon>
        <taxon>Bacillati</taxon>
        <taxon>Bacillota</taxon>
        <taxon>Bacilli</taxon>
        <taxon>Bacillales</taxon>
        <taxon>Paenibacillaceae</taxon>
    </lineage>
</organism>
<evidence type="ECO:0008006" key="4">
    <source>
        <dbReference type="Google" id="ProtNLM"/>
    </source>
</evidence>
<feature type="transmembrane region" description="Helical" evidence="1">
    <location>
        <begin position="208"/>
        <end position="228"/>
    </location>
</feature>
<evidence type="ECO:0000313" key="2">
    <source>
        <dbReference type="EMBL" id="MFC5988592.1"/>
    </source>
</evidence>